<gene>
    <name evidence="1" type="ORF">GP475_04100</name>
</gene>
<evidence type="ECO:0000313" key="1">
    <source>
        <dbReference type="EMBL" id="QNQ89918.1"/>
    </source>
</evidence>
<name>A0A7H0SMZ3_9CORY</name>
<dbReference type="RefSeq" id="WP_187975375.1">
    <property type="nucleotide sequence ID" value="NZ_CP046884.1"/>
</dbReference>
<organism evidence="1 2">
    <name type="scientific">Corynebacterium poyangense</name>
    <dbReference type="NCBI Taxonomy" id="2684405"/>
    <lineage>
        <taxon>Bacteria</taxon>
        <taxon>Bacillati</taxon>
        <taxon>Actinomycetota</taxon>
        <taxon>Actinomycetes</taxon>
        <taxon>Mycobacteriales</taxon>
        <taxon>Corynebacteriaceae</taxon>
        <taxon>Corynebacterium</taxon>
    </lineage>
</organism>
<accession>A0A7H0SMZ3</accession>
<sequence>MHVHISDISPELQIPLIALVVIQLGLMILSLILLWRHRDDHILGLQPGVWFIIILCGQIPGPIIFLVCLKRHRHNESANQVFEQHAGQYQHSRSTHTTISSLYPQD</sequence>
<keyword evidence="2" id="KW-1185">Reference proteome</keyword>
<evidence type="ECO:0000313" key="2">
    <source>
        <dbReference type="Proteomes" id="UP000516320"/>
    </source>
</evidence>
<dbReference type="EMBL" id="CP046884">
    <property type="protein sequence ID" value="QNQ89918.1"/>
    <property type="molecule type" value="Genomic_DNA"/>
</dbReference>
<proteinExistence type="predicted"/>
<protein>
    <submittedName>
        <fullName evidence="1">Uncharacterized protein</fullName>
    </submittedName>
</protein>
<dbReference type="Proteomes" id="UP000516320">
    <property type="component" value="Chromosome"/>
</dbReference>
<reference evidence="1 2" key="1">
    <citation type="submission" date="2019-12" db="EMBL/GenBank/DDBJ databases">
        <title>Corynebacterium sp. nov., isolated from feces of the Anser Albifrons in China.</title>
        <authorList>
            <person name="Liu Q."/>
        </authorList>
    </citation>
    <scope>NUCLEOTIDE SEQUENCE [LARGE SCALE GENOMIC DNA]</scope>
    <source>
        <strain evidence="1 2">4H37-19</strain>
    </source>
</reference>
<dbReference type="KEGG" id="cpoy:GP475_04100"/>
<dbReference type="AlphaFoldDB" id="A0A7H0SMZ3"/>